<feature type="transmembrane region" description="Helical" evidence="1">
    <location>
        <begin position="72"/>
        <end position="95"/>
    </location>
</feature>
<dbReference type="EMBL" id="CANTUO010000003">
    <property type="protein sequence ID" value="CAI5758966.1"/>
    <property type="molecule type" value="Genomic_DNA"/>
</dbReference>
<evidence type="ECO:0000313" key="3">
    <source>
        <dbReference type="Proteomes" id="UP001152885"/>
    </source>
</evidence>
<keyword evidence="1" id="KW-0472">Membrane</keyword>
<dbReference type="AlphaFoldDB" id="A0A9W4TX02"/>
<dbReference type="Proteomes" id="UP001152885">
    <property type="component" value="Unassembled WGS sequence"/>
</dbReference>
<proteinExistence type="predicted"/>
<sequence>MASSINTSSDVFISGAEEFQSPSSPEPDLALFDHMDEQHESILNQQFELHKPTQNSRPFLNDSQKSCIKKTLVFIGYTISTILFSLNLYIYYFFIKLSYDDETAMKILNNVTRVQENAINNYHRRNGSDGYDRDD</sequence>
<evidence type="ECO:0000313" key="2">
    <source>
        <dbReference type="EMBL" id="CAI5758966.1"/>
    </source>
</evidence>
<protein>
    <submittedName>
        <fullName evidence="2">Uncharacterized protein</fullName>
    </submittedName>
</protein>
<dbReference type="OrthoDB" id="4021927at2759"/>
<name>A0A9W4TX02_9ASCO</name>
<evidence type="ECO:0000256" key="1">
    <source>
        <dbReference type="SAM" id="Phobius"/>
    </source>
</evidence>
<keyword evidence="3" id="KW-1185">Reference proteome</keyword>
<accession>A0A9W4TX02</accession>
<keyword evidence="1" id="KW-1133">Transmembrane helix</keyword>
<reference evidence="2" key="1">
    <citation type="submission" date="2022-12" db="EMBL/GenBank/DDBJ databases">
        <authorList>
            <person name="Brejova B."/>
        </authorList>
    </citation>
    <scope>NUCLEOTIDE SEQUENCE</scope>
</reference>
<organism evidence="2 3">
    <name type="scientific">Candida verbasci</name>
    <dbReference type="NCBI Taxonomy" id="1227364"/>
    <lineage>
        <taxon>Eukaryota</taxon>
        <taxon>Fungi</taxon>
        <taxon>Dikarya</taxon>
        <taxon>Ascomycota</taxon>
        <taxon>Saccharomycotina</taxon>
        <taxon>Pichiomycetes</taxon>
        <taxon>Debaryomycetaceae</taxon>
        <taxon>Candida/Lodderomyces clade</taxon>
        <taxon>Candida</taxon>
    </lineage>
</organism>
<gene>
    <name evidence="2" type="ORF">CANVERA_P3475</name>
</gene>
<comment type="caution">
    <text evidence="2">The sequence shown here is derived from an EMBL/GenBank/DDBJ whole genome shotgun (WGS) entry which is preliminary data.</text>
</comment>
<keyword evidence="1" id="KW-0812">Transmembrane</keyword>